<organism evidence="2 3">
    <name type="scientific">Senna tora</name>
    <dbReference type="NCBI Taxonomy" id="362788"/>
    <lineage>
        <taxon>Eukaryota</taxon>
        <taxon>Viridiplantae</taxon>
        <taxon>Streptophyta</taxon>
        <taxon>Embryophyta</taxon>
        <taxon>Tracheophyta</taxon>
        <taxon>Spermatophyta</taxon>
        <taxon>Magnoliopsida</taxon>
        <taxon>eudicotyledons</taxon>
        <taxon>Gunneridae</taxon>
        <taxon>Pentapetalae</taxon>
        <taxon>rosids</taxon>
        <taxon>fabids</taxon>
        <taxon>Fabales</taxon>
        <taxon>Fabaceae</taxon>
        <taxon>Caesalpinioideae</taxon>
        <taxon>Cassia clade</taxon>
        <taxon>Senna</taxon>
    </lineage>
</organism>
<evidence type="ECO:0000313" key="2">
    <source>
        <dbReference type="EMBL" id="KAF7827339.1"/>
    </source>
</evidence>
<feature type="region of interest" description="Disordered" evidence="1">
    <location>
        <begin position="1"/>
        <end position="26"/>
    </location>
</feature>
<protein>
    <submittedName>
        <fullName evidence="2">Uncharacterized protein</fullName>
    </submittedName>
</protein>
<gene>
    <name evidence="2" type="ORF">G2W53_018503</name>
</gene>
<evidence type="ECO:0000313" key="3">
    <source>
        <dbReference type="Proteomes" id="UP000634136"/>
    </source>
</evidence>
<reference evidence="2" key="1">
    <citation type="submission" date="2020-09" db="EMBL/GenBank/DDBJ databases">
        <title>Genome-Enabled Discovery of Anthraquinone Biosynthesis in Senna tora.</title>
        <authorList>
            <person name="Kang S.-H."/>
            <person name="Pandey R.P."/>
            <person name="Lee C.-M."/>
            <person name="Sim J.-S."/>
            <person name="Jeong J.-T."/>
            <person name="Choi B.-S."/>
            <person name="Jung M."/>
            <person name="Ginzburg D."/>
            <person name="Zhao K."/>
            <person name="Won S.Y."/>
            <person name="Oh T.-J."/>
            <person name="Yu Y."/>
            <person name="Kim N.-H."/>
            <person name="Lee O.R."/>
            <person name="Lee T.-H."/>
            <person name="Bashyal P."/>
            <person name="Kim T.-S."/>
            <person name="Lee W.-H."/>
            <person name="Kawkins C."/>
            <person name="Kim C.-K."/>
            <person name="Kim J.S."/>
            <person name="Ahn B.O."/>
            <person name="Rhee S.Y."/>
            <person name="Sohng J.K."/>
        </authorList>
    </citation>
    <scope>NUCLEOTIDE SEQUENCE</scope>
    <source>
        <tissue evidence="2">Leaf</tissue>
    </source>
</reference>
<sequence length="26" mass="2847">MDEGGRLGRDLMEQFLNPNSPLATAN</sequence>
<accession>A0A834U0N5</accession>
<keyword evidence="3" id="KW-1185">Reference proteome</keyword>
<name>A0A834U0N5_9FABA</name>
<dbReference type="EMBL" id="JAAIUW010000006">
    <property type="protein sequence ID" value="KAF7827339.1"/>
    <property type="molecule type" value="Genomic_DNA"/>
</dbReference>
<dbReference type="AlphaFoldDB" id="A0A834U0N5"/>
<comment type="caution">
    <text evidence="2">The sequence shown here is derived from an EMBL/GenBank/DDBJ whole genome shotgun (WGS) entry which is preliminary data.</text>
</comment>
<evidence type="ECO:0000256" key="1">
    <source>
        <dbReference type="SAM" id="MobiDB-lite"/>
    </source>
</evidence>
<dbReference type="Proteomes" id="UP000634136">
    <property type="component" value="Unassembled WGS sequence"/>
</dbReference>
<feature type="compositionally biased region" description="Polar residues" evidence="1">
    <location>
        <begin position="16"/>
        <end position="26"/>
    </location>
</feature>
<feature type="compositionally biased region" description="Basic and acidic residues" evidence="1">
    <location>
        <begin position="1"/>
        <end position="12"/>
    </location>
</feature>
<proteinExistence type="predicted"/>